<protein>
    <submittedName>
        <fullName evidence="1">Putative sugar transferase</fullName>
    </submittedName>
</protein>
<name>A0A381EJ01_CAMUP</name>
<dbReference type="Pfam" id="PF11186">
    <property type="entry name" value="DUF2972"/>
    <property type="match status" value="1"/>
</dbReference>
<gene>
    <name evidence="1" type="ORF">NCTC12264_01128</name>
</gene>
<keyword evidence="1" id="KW-0808">Transferase</keyword>
<sequence length="598" mass="71181">MITNPNSATQRIKNHLSYKLGQELIKYNTGGGGVISLLFKLYHIKKTHHKLTQFRKTLELARADLAYPPLRQCFDFNEALWVKTHLSYRLGKILLSKASYFNLYDKIKQANKEFKALKESRVYRLKDKLKFKNEEDFDLFIKNYALIENLLTHYEALNEVIVLNMAFVLEHFDEVSLWLNSKEFKEKYEDINHPYPPLLNPDKLNDENYILNYEKIPAEKAWEMNLPLPRGYKFIYLNNGASASWAILNYFSLSGVKIYEYWMPQEENYHLYYNDLLNKNNFVAVAVHVHYSKLPYLLIEKVPALYVTRDPISKLKSISNHASGYLWKNITPIMKRFNLTCKEYSKLIPKNRYWIHEGEYPRCDIIFRDGWILWGCLSFDSLIRKMPNITEIFYYSFEEFEPKNVFLTWTKISKLFQFNLPDSSLLETRRDRMRFGLGVLPVCLYALEEDVAKNEEDTSSLCKEGGYEIYISADTEQRLEENRVIIDETNINDSRIIAYIKYDCKDILRNEKLLQESKKFLDGYFQALKENVNKTKENLITEKKVLEYLKRDTQIRNKIEKLLDEELNYLKTHRPDIVASWKYYKEFEKMCEDFKSQS</sequence>
<proteinExistence type="predicted"/>
<dbReference type="InterPro" id="IPR021353">
    <property type="entry name" value="DUF2972"/>
</dbReference>
<accession>A0A381EJ01</accession>
<evidence type="ECO:0000313" key="2">
    <source>
        <dbReference type="Proteomes" id="UP000254161"/>
    </source>
</evidence>
<dbReference type="EMBL" id="UFUZ01000001">
    <property type="protein sequence ID" value="SUX26893.1"/>
    <property type="molecule type" value="Genomic_DNA"/>
</dbReference>
<dbReference type="Proteomes" id="UP000254161">
    <property type="component" value="Unassembled WGS sequence"/>
</dbReference>
<reference evidence="1 2" key="1">
    <citation type="submission" date="2018-06" db="EMBL/GenBank/DDBJ databases">
        <authorList>
            <consortium name="Pathogen Informatics"/>
            <person name="Doyle S."/>
        </authorList>
    </citation>
    <scope>NUCLEOTIDE SEQUENCE [LARGE SCALE GENOMIC DNA]</scope>
    <source>
        <strain evidence="1 2">NCTC12264</strain>
    </source>
</reference>
<dbReference type="GO" id="GO:0016740">
    <property type="term" value="F:transferase activity"/>
    <property type="evidence" value="ECO:0007669"/>
    <property type="project" value="UniProtKB-KW"/>
</dbReference>
<evidence type="ECO:0000313" key="1">
    <source>
        <dbReference type="EMBL" id="SUX26893.1"/>
    </source>
</evidence>
<organism evidence="1 2">
    <name type="scientific">Campylobacter upsaliensis</name>
    <dbReference type="NCBI Taxonomy" id="28080"/>
    <lineage>
        <taxon>Bacteria</taxon>
        <taxon>Pseudomonadati</taxon>
        <taxon>Campylobacterota</taxon>
        <taxon>Epsilonproteobacteria</taxon>
        <taxon>Campylobacterales</taxon>
        <taxon>Campylobacteraceae</taxon>
        <taxon>Campylobacter</taxon>
    </lineage>
</organism>
<dbReference type="AlphaFoldDB" id="A0A381EJ01"/>